<feature type="compositionally biased region" description="Polar residues" evidence="1">
    <location>
        <begin position="105"/>
        <end position="115"/>
    </location>
</feature>
<organism evidence="2 3">
    <name type="scientific">Gymnopus androsaceus JB14</name>
    <dbReference type="NCBI Taxonomy" id="1447944"/>
    <lineage>
        <taxon>Eukaryota</taxon>
        <taxon>Fungi</taxon>
        <taxon>Dikarya</taxon>
        <taxon>Basidiomycota</taxon>
        <taxon>Agaricomycotina</taxon>
        <taxon>Agaricomycetes</taxon>
        <taxon>Agaricomycetidae</taxon>
        <taxon>Agaricales</taxon>
        <taxon>Marasmiineae</taxon>
        <taxon>Omphalotaceae</taxon>
        <taxon>Gymnopus</taxon>
    </lineage>
</organism>
<keyword evidence="3" id="KW-1185">Reference proteome</keyword>
<evidence type="ECO:0000256" key="1">
    <source>
        <dbReference type="SAM" id="MobiDB-lite"/>
    </source>
</evidence>
<dbReference type="AlphaFoldDB" id="A0A6A4HIJ8"/>
<evidence type="ECO:0000313" key="3">
    <source>
        <dbReference type="Proteomes" id="UP000799118"/>
    </source>
</evidence>
<name>A0A6A4HIJ8_9AGAR</name>
<accession>A0A6A4HIJ8</accession>
<feature type="region of interest" description="Disordered" evidence="1">
    <location>
        <begin position="22"/>
        <end position="122"/>
    </location>
</feature>
<feature type="compositionally biased region" description="Basic residues" evidence="1">
    <location>
        <begin position="66"/>
        <end position="76"/>
    </location>
</feature>
<gene>
    <name evidence="2" type="ORF">BT96DRAFT_996222</name>
</gene>
<protein>
    <submittedName>
        <fullName evidence="2">Uncharacterized protein</fullName>
    </submittedName>
</protein>
<dbReference type="Proteomes" id="UP000799118">
    <property type="component" value="Unassembled WGS sequence"/>
</dbReference>
<feature type="compositionally biased region" description="Polar residues" evidence="1">
    <location>
        <begin position="87"/>
        <end position="97"/>
    </location>
</feature>
<dbReference type="EMBL" id="ML769505">
    <property type="protein sequence ID" value="KAE9396947.1"/>
    <property type="molecule type" value="Genomic_DNA"/>
</dbReference>
<proteinExistence type="predicted"/>
<sequence length="197" mass="22765">MVAKKYKTAEGKRRARRLVNAQNYARNRDKIAKHRQQKYADGVQEQQRQKTAKRKSAATEWEKNHKAASKVWKKDRKLNADVKRPRSSATHKPNTVSREMKENRNTNIPLTQHLPSSCVKPTHKDMNEINEIEYLMDHDGPLRPKVALPITVFQLAFNNVCNVFLDYKAVIGPNWISGFFNRLHAMYAKDGDADIVV</sequence>
<reference evidence="2" key="1">
    <citation type="journal article" date="2019" name="Environ. Microbiol.">
        <title>Fungal ecological strategies reflected in gene transcription - a case study of two litter decomposers.</title>
        <authorList>
            <person name="Barbi F."/>
            <person name="Kohler A."/>
            <person name="Barry K."/>
            <person name="Baskaran P."/>
            <person name="Daum C."/>
            <person name="Fauchery L."/>
            <person name="Ihrmark K."/>
            <person name="Kuo A."/>
            <person name="LaButti K."/>
            <person name="Lipzen A."/>
            <person name="Morin E."/>
            <person name="Grigoriev I.V."/>
            <person name="Henrissat B."/>
            <person name="Lindahl B."/>
            <person name="Martin F."/>
        </authorList>
    </citation>
    <scope>NUCLEOTIDE SEQUENCE</scope>
    <source>
        <strain evidence="2">JB14</strain>
    </source>
</reference>
<evidence type="ECO:0000313" key="2">
    <source>
        <dbReference type="EMBL" id="KAE9396947.1"/>
    </source>
</evidence>